<organism evidence="7">
    <name type="scientific">Tuwongella immobilis</name>
    <dbReference type="NCBI Taxonomy" id="692036"/>
    <lineage>
        <taxon>Bacteria</taxon>
        <taxon>Pseudomonadati</taxon>
        <taxon>Planctomycetota</taxon>
        <taxon>Planctomycetia</taxon>
        <taxon>Gemmatales</taxon>
        <taxon>Gemmataceae</taxon>
        <taxon>Tuwongella</taxon>
    </lineage>
</organism>
<evidence type="ECO:0000256" key="4">
    <source>
        <dbReference type="ARBA" id="ARBA00023136"/>
    </source>
</evidence>
<gene>
    <name evidence="7" type="ORF">GMBLW1_43300</name>
</gene>
<dbReference type="InterPro" id="IPR011701">
    <property type="entry name" value="MFS"/>
</dbReference>
<feature type="transmembrane region" description="Helical" evidence="5">
    <location>
        <begin position="260"/>
        <end position="280"/>
    </location>
</feature>
<accession>A0A6C2YUN1</accession>
<comment type="subcellular location">
    <subcellularLocation>
        <location evidence="1">Membrane</location>
        <topology evidence="1">Multi-pass membrane protein</topology>
    </subcellularLocation>
</comment>
<dbReference type="PANTHER" id="PTHR11662:SF285">
    <property type="entry name" value="HEXURONATE TRANSPORTER"/>
    <property type="match status" value="1"/>
</dbReference>
<dbReference type="GO" id="GO:0016020">
    <property type="term" value="C:membrane"/>
    <property type="evidence" value="ECO:0007669"/>
    <property type="project" value="UniProtKB-SubCell"/>
</dbReference>
<evidence type="ECO:0000256" key="2">
    <source>
        <dbReference type="ARBA" id="ARBA00022692"/>
    </source>
</evidence>
<sequence>MTIAAKWWVCGLLFLATTLNYMDRIALNQMARRIQDAFLLSDTQYGTLEGTFSAVFAFGALFAGWLVDRWDIRILYPLMVFGWSLAGYLTGEVASFWQLLICRAMLGFFEASNWPCGIRTTRLLLPPEERSFGNAIFQSGTAIGAIITPLIILQCLAWADSRQIADPWRLPFRIIGLLGLVWIALWFYVVRQPLRVPTAEAGITQESGSFRDVLRDRRFWVLMIVIIAVNSTWHSFRVWLPKFLAESHGKSETFTQTFSSGYYLAADLGSLSVGMLTLWLARRGMELHTARLVLFGVCAFGTLLAIAVAFLPTGTLLLISLLLLGAAALGLFPTYFALSQQISSVHQGKITGTLGFINAIALAGLFPIQGQLITLTGSYTIPFAVAGLPPMIAFIVLMLFWRRVGDSPPTPAKAN</sequence>
<keyword evidence="8" id="KW-1185">Reference proteome</keyword>
<evidence type="ECO:0000256" key="3">
    <source>
        <dbReference type="ARBA" id="ARBA00022989"/>
    </source>
</evidence>
<keyword evidence="2 5" id="KW-0812">Transmembrane</keyword>
<protein>
    <recommendedName>
        <fullName evidence="6">Major facilitator superfamily (MFS) profile domain-containing protein</fullName>
    </recommendedName>
</protein>
<dbReference type="SUPFAM" id="SSF103473">
    <property type="entry name" value="MFS general substrate transporter"/>
    <property type="match status" value="1"/>
</dbReference>
<evidence type="ECO:0000313" key="8">
    <source>
        <dbReference type="Proteomes" id="UP000464378"/>
    </source>
</evidence>
<feature type="transmembrane region" description="Helical" evidence="5">
    <location>
        <begin position="96"/>
        <end position="114"/>
    </location>
</feature>
<dbReference type="InParanoid" id="A0A6C2YUN1"/>
<feature type="transmembrane region" description="Helical" evidence="5">
    <location>
        <begin position="48"/>
        <end position="67"/>
    </location>
</feature>
<feature type="domain" description="Major facilitator superfamily (MFS) profile" evidence="6">
    <location>
        <begin position="9"/>
        <end position="405"/>
    </location>
</feature>
<evidence type="ECO:0000313" key="7">
    <source>
        <dbReference type="EMBL" id="VIP04863.1"/>
    </source>
</evidence>
<feature type="transmembrane region" description="Helical" evidence="5">
    <location>
        <begin position="219"/>
        <end position="240"/>
    </location>
</feature>
<dbReference type="AlphaFoldDB" id="A0A6C2YUN1"/>
<feature type="transmembrane region" description="Helical" evidence="5">
    <location>
        <begin position="350"/>
        <end position="368"/>
    </location>
</feature>
<dbReference type="EMBL" id="LR586016">
    <property type="protein sequence ID" value="VIP04863.1"/>
    <property type="molecule type" value="Genomic_DNA"/>
</dbReference>
<dbReference type="GO" id="GO:0015134">
    <property type="term" value="F:hexuronate transmembrane transporter activity"/>
    <property type="evidence" value="ECO:0007669"/>
    <property type="project" value="TreeGrafter"/>
</dbReference>
<feature type="transmembrane region" description="Helical" evidence="5">
    <location>
        <begin position="317"/>
        <end position="338"/>
    </location>
</feature>
<dbReference type="PANTHER" id="PTHR11662">
    <property type="entry name" value="SOLUTE CARRIER FAMILY 17"/>
    <property type="match status" value="1"/>
</dbReference>
<feature type="transmembrane region" description="Helical" evidence="5">
    <location>
        <begin position="292"/>
        <end position="311"/>
    </location>
</feature>
<feature type="transmembrane region" description="Helical" evidence="5">
    <location>
        <begin position="380"/>
        <end position="401"/>
    </location>
</feature>
<dbReference type="Gene3D" id="1.20.1250.20">
    <property type="entry name" value="MFS general substrate transporter like domains"/>
    <property type="match status" value="2"/>
</dbReference>
<reference evidence="7" key="1">
    <citation type="submission" date="2019-04" db="EMBL/GenBank/DDBJ databases">
        <authorList>
            <consortium name="Science for Life Laboratories"/>
        </authorList>
    </citation>
    <scope>NUCLEOTIDE SEQUENCE</scope>
    <source>
        <strain evidence="7">MBLW1</strain>
    </source>
</reference>
<feature type="transmembrane region" description="Helical" evidence="5">
    <location>
        <begin position="135"/>
        <end position="159"/>
    </location>
</feature>
<evidence type="ECO:0000256" key="1">
    <source>
        <dbReference type="ARBA" id="ARBA00004141"/>
    </source>
</evidence>
<name>A0A6C2YUN1_9BACT</name>
<dbReference type="InterPro" id="IPR036259">
    <property type="entry name" value="MFS_trans_sf"/>
</dbReference>
<dbReference type="Proteomes" id="UP000464378">
    <property type="component" value="Chromosome"/>
</dbReference>
<dbReference type="InterPro" id="IPR050382">
    <property type="entry name" value="MFS_Na/Anion_cotransporter"/>
</dbReference>
<dbReference type="Pfam" id="PF07690">
    <property type="entry name" value="MFS_1"/>
    <property type="match status" value="1"/>
</dbReference>
<dbReference type="InterPro" id="IPR020846">
    <property type="entry name" value="MFS_dom"/>
</dbReference>
<dbReference type="RefSeq" id="WP_162659887.1">
    <property type="nucleotide sequence ID" value="NZ_LR593887.1"/>
</dbReference>
<feature type="transmembrane region" description="Helical" evidence="5">
    <location>
        <begin position="74"/>
        <end position="90"/>
    </location>
</feature>
<proteinExistence type="predicted"/>
<evidence type="ECO:0000259" key="6">
    <source>
        <dbReference type="PROSITE" id="PS50850"/>
    </source>
</evidence>
<evidence type="ECO:0000256" key="5">
    <source>
        <dbReference type="SAM" id="Phobius"/>
    </source>
</evidence>
<keyword evidence="3 5" id="KW-1133">Transmembrane helix</keyword>
<dbReference type="PROSITE" id="PS50850">
    <property type="entry name" value="MFS"/>
    <property type="match status" value="1"/>
</dbReference>
<dbReference type="EMBL" id="LR593887">
    <property type="protein sequence ID" value="VTS07085.1"/>
    <property type="molecule type" value="Genomic_DNA"/>
</dbReference>
<dbReference type="KEGG" id="tim:GMBLW1_43300"/>
<feature type="transmembrane region" description="Helical" evidence="5">
    <location>
        <begin position="171"/>
        <end position="190"/>
    </location>
</feature>
<keyword evidence="4 5" id="KW-0472">Membrane</keyword>